<dbReference type="eggNOG" id="arCOG00016">
    <property type="taxonomic scope" value="Archaea"/>
</dbReference>
<dbReference type="STRING" id="1198449.ACAM_0161"/>
<dbReference type="GeneID" id="17109708"/>
<proteinExistence type="predicted"/>
<gene>
    <name evidence="1" type="ORF">ACAM_0161</name>
</gene>
<reference evidence="1 2" key="1">
    <citation type="journal article" date="2013" name="Appl. Environ. Microbiol.">
        <title>Variation of the Virus-Related Elements within Syntenic Genomes of the Hyperthermophilic Archaeon Aeropyrum.</title>
        <authorList>
            <person name="Daifuku T."/>
            <person name="Yoshida T."/>
            <person name="Kitamura T."/>
            <person name="Kawaichi S."/>
            <person name="Inoue T."/>
            <person name="Nomura K."/>
            <person name="Yoshida Y."/>
            <person name="Kuno S."/>
            <person name="Sako Y."/>
        </authorList>
    </citation>
    <scope>NUCLEOTIDE SEQUENCE [LARGE SCALE GENOMIC DNA]</scope>
    <source>
        <strain evidence="1 2">SY1</strain>
    </source>
</reference>
<dbReference type="Proteomes" id="UP000016887">
    <property type="component" value="Chromosome"/>
</dbReference>
<dbReference type="SUPFAM" id="SSF53613">
    <property type="entry name" value="Ribokinase-like"/>
    <property type="match status" value="1"/>
</dbReference>
<evidence type="ECO:0000313" key="2">
    <source>
        <dbReference type="Proteomes" id="UP000016887"/>
    </source>
</evidence>
<dbReference type="Gene3D" id="3.40.1190.20">
    <property type="match status" value="1"/>
</dbReference>
<dbReference type="RefSeq" id="WP_022540910.1">
    <property type="nucleotide sequence ID" value="NC_022521.1"/>
</dbReference>
<name>U3TC86_9CREN</name>
<dbReference type="EMBL" id="AP012489">
    <property type="protein sequence ID" value="BAN89630.1"/>
    <property type="molecule type" value="Genomic_DNA"/>
</dbReference>
<dbReference type="InterPro" id="IPR029056">
    <property type="entry name" value="Ribokinase-like"/>
</dbReference>
<evidence type="ECO:0000313" key="1">
    <source>
        <dbReference type="EMBL" id="BAN89630.1"/>
    </source>
</evidence>
<accession>U3TC86</accession>
<dbReference type="AlphaFoldDB" id="U3TC86"/>
<keyword evidence="1" id="KW-0808">Transferase</keyword>
<sequence>MTECRVLIVSPPTVDIVEVRGGAVKKPGGPALYAGYAARTLGCRVYAIGPVGYDTLWTAAVESRLGVTRLGYLTASQGYVYHHKYGVRGKRVSRILGRPEPLDPVRVLEALGRGVYTVVLLSPLHGEDSGCLASYIYSNTGSITAVDLQGYYRAYAQSWSPPTARIASLAHLSSDDASQPPYKPLAGLIIYTRGDKGGEVLGPQGVSPIPPPPRLVEDPTGAGDVFTMVYSIMIARGETPSSAAEQAANTTPEILESIMQEIAGLPALF</sequence>
<protein>
    <submittedName>
        <fullName evidence="1">Ribokinase-like domain-containing protein</fullName>
    </submittedName>
</protein>
<dbReference type="GO" id="GO:0016301">
    <property type="term" value="F:kinase activity"/>
    <property type="evidence" value="ECO:0007669"/>
    <property type="project" value="UniProtKB-KW"/>
</dbReference>
<keyword evidence="1" id="KW-0418">Kinase</keyword>
<keyword evidence="2" id="KW-1185">Reference proteome</keyword>
<organism evidence="1 2">
    <name type="scientific">Aeropyrum camini SY1 = JCM 12091</name>
    <dbReference type="NCBI Taxonomy" id="1198449"/>
    <lineage>
        <taxon>Archaea</taxon>
        <taxon>Thermoproteota</taxon>
        <taxon>Thermoprotei</taxon>
        <taxon>Desulfurococcales</taxon>
        <taxon>Desulfurococcaceae</taxon>
        <taxon>Aeropyrum</taxon>
    </lineage>
</organism>
<dbReference type="KEGG" id="acj:ACAM_0161"/>
<dbReference type="OrthoDB" id="26949at2157"/>